<protein>
    <submittedName>
        <fullName evidence="2">Uncharacterized protein</fullName>
    </submittedName>
</protein>
<dbReference type="RefSeq" id="WP_378321816.1">
    <property type="nucleotide sequence ID" value="NZ_JBHUHY010000031.1"/>
</dbReference>
<sequence>MKTKILLSLSILIASIFFIASCQNDDSAKSLDNNSIVTKVKKPDQMISLQEAHKLYEAYQKNFISKSNNTKQAKYGWHSLDFYKKYIAYLEQEAAKNNIEVTGLRLYFAAYPEDPDTYGDKAGYQTYMFVPTYFDASKNIHRPFDPALINDKNQPVAVEKILKSGPDVFKNASWLQKTNQSTGVANMGQMCQPNCPSME</sequence>
<name>A0ABW5B2J5_9FLAO</name>
<proteinExistence type="predicted"/>
<evidence type="ECO:0000256" key="1">
    <source>
        <dbReference type="SAM" id="SignalP"/>
    </source>
</evidence>
<keyword evidence="1" id="KW-0732">Signal</keyword>
<evidence type="ECO:0000313" key="2">
    <source>
        <dbReference type="EMBL" id="MFD2188790.1"/>
    </source>
</evidence>
<feature type="chain" id="PRO_5046204738" evidence="1">
    <location>
        <begin position="25"/>
        <end position="199"/>
    </location>
</feature>
<dbReference type="PROSITE" id="PS51257">
    <property type="entry name" value="PROKAR_LIPOPROTEIN"/>
    <property type="match status" value="1"/>
</dbReference>
<dbReference type="Proteomes" id="UP001597344">
    <property type="component" value="Unassembled WGS sequence"/>
</dbReference>
<feature type="signal peptide" evidence="1">
    <location>
        <begin position="1"/>
        <end position="24"/>
    </location>
</feature>
<accession>A0ABW5B2J5</accession>
<comment type="caution">
    <text evidence="2">The sequence shown here is derived from an EMBL/GenBank/DDBJ whole genome shotgun (WGS) entry which is preliminary data.</text>
</comment>
<gene>
    <name evidence="2" type="ORF">ACFSJT_18455</name>
</gene>
<evidence type="ECO:0000313" key="3">
    <source>
        <dbReference type="Proteomes" id="UP001597344"/>
    </source>
</evidence>
<keyword evidence="3" id="KW-1185">Reference proteome</keyword>
<reference evidence="3" key="1">
    <citation type="journal article" date="2019" name="Int. J. Syst. Evol. Microbiol.">
        <title>The Global Catalogue of Microorganisms (GCM) 10K type strain sequencing project: providing services to taxonomists for standard genome sequencing and annotation.</title>
        <authorList>
            <consortium name="The Broad Institute Genomics Platform"/>
            <consortium name="The Broad Institute Genome Sequencing Center for Infectious Disease"/>
            <person name="Wu L."/>
            <person name="Ma J."/>
        </authorList>
    </citation>
    <scope>NUCLEOTIDE SEQUENCE [LARGE SCALE GENOMIC DNA]</scope>
    <source>
        <strain evidence="3">DT92</strain>
    </source>
</reference>
<dbReference type="EMBL" id="JBHUHY010000031">
    <property type="protein sequence ID" value="MFD2188790.1"/>
    <property type="molecule type" value="Genomic_DNA"/>
</dbReference>
<organism evidence="2 3">
    <name type="scientific">Aquimarina celericrescens</name>
    <dbReference type="NCBI Taxonomy" id="1964542"/>
    <lineage>
        <taxon>Bacteria</taxon>
        <taxon>Pseudomonadati</taxon>
        <taxon>Bacteroidota</taxon>
        <taxon>Flavobacteriia</taxon>
        <taxon>Flavobacteriales</taxon>
        <taxon>Flavobacteriaceae</taxon>
        <taxon>Aquimarina</taxon>
    </lineage>
</organism>